<comment type="caution">
    <text evidence="1">The sequence shown here is derived from an EMBL/GenBank/DDBJ whole genome shotgun (WGS) entry which is preliminary data.</text>
</comment>
<dbReference type="EMBL" id="NNRK01000034">
    <property type="protein sequence ID" value="OYR09730.1"/>
    <property type="molecule type" value="Genomic_DNA"/>
</dbReference>
<gene>
    <name evidence="1" type="ORF">CEV32_2161</name>
</gene>
<protein>
    <submittedName>
        <fullName evidence="1">Uncharacterized protein</fullName>
    </submittedName>
</protein>
<dbReference type="AlphaFoldDB" id="A0A256F4R4"/>
<proteinExistence type="predicted"/>
<sequence length="65" mass="7714">MHTDLSFTRLFVWPVGAVFTVQYGDNSFRNMKLWRPFRALVEKLLEFQFYTGTESIFDRCESAGR</sequence>
<dbReference type="Proteomes" id="UP000216345">
    <property type="component" value="Unassembled WGS sequence"/>
</dbReference>
<name>A0A256F4R4_9HYPH</name>
<reference evidence="1 2" key="1">
    <citation type="submission" date="2017-07" db="EMBL/GenBank/DDBJ databases">
        <title>Phylogenetic study on the rhizospheric bacterium Ochrobactrum sp. A44.</title>
        <authorList>
            <person name="Krzyzanowska D.M."/>
            <person name="Ossowicki A."/>
            <person name="Rajewska M."/>
            <person name="Maciag T."/>
            <person name="Kaczynski Z."/>
            <person name="Czerwicka M."/>
            <person name="Jafra S."/>
        </authorList>
    </citation>
    <scope>NUCLEOTIDE SEQUENCE [LARGE SCALE GENOMIC DNA]</scope>
    <source>
        <strain evidence="1 2">PR17</strain>
    </source>
</reference>
<keyword evidence="2" id="KW-1185">Reference proteome</keyword>
<evidence type="ECO:0000313" key="2">
    <source>
        <dbReference type="Proteomes" id="UP000216345"/>
    </source>
</evidence>
<accession>A0A256F4R4</accession>
<organism evidence="1 2">
    <name type="scientific">Brucella rhizosphaerae</name>
    <dbReference type="NCBI Taxonomy" id="571254"/>
    <lineage>
        <taxon>Bacteria</taxon>
        <taxon>Pseudomonadati</taxon>
        <taxon>Pseudomonadota</taxon>
        <taxon>Alphaproteobacteria</taxon>
        <taxon>Hyphomicrobiales</taxon>
        <taxon>Brucellaceae</taxon>
        <taxon>Brucella/Ochrobactrum group</taxon>
        <taxon>Brucella</taxon>
    </lineage>
</organism>
<evidence type="ECO:0000313" key="1">
    <source>
        <dbReference type="EMBL" id="OYR09730.1"/>
    </source>
</evidence>